<organism evidence="4 5">
    <name type="scientific">Rhizosaccharibacter radicis</name>
    <dbReference type="NCBI Taxonomy" id="2782605"/>
    <lineage>
        <taxon>Bacteria</taxon>
        <taxon>Pseudomonadati</taxon>
        <taxon>Pseudomonadota</taxon>
        <taxon>Alphaproteobacteria</taxon>
        <taxon>Acetobacterales</taxon>
        <taxon>Acetobacteraceae</taxon>
        <taxon>Rhizosaccharibacter</taxon>
    </lineage>
</organism>
<keyword evidence="2" id="KW-0732">Signal</keyword>
<dbReference type="InterPro" id="IPR050570">
    <property type="entry name" value="Cell_wall_metabolism_enzyme"/>
</dbReference>
<accession>A0ABT1W2X5</accession>
<evidence type="ECO:0000256" key="1">
    <source>
        <dbReference type="SAM" id="MobiDB-lite"/>
    </source>
</evidence>
<feature type="chain" id="PRO_5046191740" evidence="2">
    <location>
        <begin position="26"/>
        <end position="248"/>
    </location>
</feature>
<keyword evidence="5" id="KW-1185">Reference proteome</keyword>
<dbReference type="CDD" id="cd12797">
    <property type="entry name" value="M23_peptidase"/>
    <property type="match status" value="1"/>
</dbReference>
<sequence length="248" mass="24980">MMAAAMTAMALPGWLLGGAPVMASAASGGSAASGVVTGGPAPAVPAVPPGLDRRLFAQNPATKARHGFPAVADMRDGPPLPDPAPGGSDESASAAGAGSMTDGGGHAPIGARLHWPSPVAARCLSSPYGWRHRVGPMAPAGFHNGVDIPAPAGEMVRAPAAGRVSRIRRIGIGGLQVTVEHPGGLRTLYAHLGSVVPNLAEGRTMLAAGDPVGRIGRTGVTYGTHLFFAVWANGTQIDPEWLLQLPPC</sequence>
<dbReference type="Proteomes" id="UP001524547">
    <property type="component" value="Unassembled WGS sequence"/>
</dbReference>
<dbReference type="InterPro" id="IPR011055">
    <property type="entry name" value="Dup_hybrid_motif"/>
</dbReference>
<evidence type="ECO:0000313" key="5">
    <source>
        <dbReference type="Proteomes" id="UP001524547"/>
    </source>
</evidence>
<dbReference type="InterPro" id="IPR016047">
    <property type="entry name" value="M23ase_b-sheet_dom"/>
</dbReference>
<dbReference type="RefSeq" id="WP_422920713.1">
    <property type="nucleotide sequence ID" value="NZ_JAMZEJ010000008.1"/>
</dbReference>
<evidence type="ECO:0000259" key="3">
    <source>
        <dbReference type="Pfam" id="PF01551"/>
    </source>
</evidence>
<dbReference type="PANTHER" id="PTHR21666:SF270">
    <property type="entry name" value="MUREIN HYDROLASE ACTIVATOR ENVC"/>
    <property type="match status" value="1"/>
</dbReference>
<comment type="caution">
    <text evidence="4">The sequence shown here is derived from an EMBL/GenBank/DDBJ whole genome shotgun (WGS) entry which is preliminary data.</text>
</comment>
<feature type="compositionally biased region" description="Low complexity" evidence="1">
    <location>
        <begin position="85"/>
        <end position="100"/>
    </location>
</feature>
<evidence type="ECO:0000313" key="4">
    <source>
        <dbReference type="EMBL" id="MCQ8241965.1"/>
    </source>
</evidence>
<name>A0ABT1W2X5_9PROT</name>
<feature type="region of interest" description="Disordered" evidence="1">
    <location>
        <begin position="69"/>
        <end position="111"/>
    </location>
</feature>
<dbReference type="PANTHER" id="PTHR21666">
    <property type="entry name" value="PEPTIDASE-RELATED"/>
    <property type="match status" value="1"/>
</dbReference>
<dbReference type="SUPFAM" id="SSF51261">
    <property type="entry name" value="Duplicated hybrid motif"/>
    <property type="match status" value="1"/>
</dbReference>
<dbReference type="Pfam" id="PF01551">
    <property type="entry name" value="Peptidase_M23"/>
    <property type="match status" value="1"/>
</dbReference>
<dbReference type="EMBL" id="JAMZEJ010000008">
    <property type="protein sequence ID" value="MCQ8241965.1"/>
    <property type="molecule type" value="Genomic_DNA"/>
</dbReference>
<protein>
    <submittedName>
        <fullName evidence="4">M23 family metallopeptidase</fullName>
    </submittedName>
</protein>
<feature type="signal peptide" evidence="2">
    <location>
        <begin position="1"/>
        <end position="25"/>
    </location>
</feature>
<reference evidence="4 5" key="1">
    <citation type="submission" date="2022-06" db="EMBL/GenBank/DDBJ databases">
        <title>Rhizosaccharibacter gen. nov. sp. nov. KSS12, endophytic bacteria isolated from sugarcane.</title>
        <authorList>
            <person name="Pitiwittayakul N."/>
        </authorList>
    </citation>
    <scope>NUCLEOTIDE SEQUENCE [LARGE SCALE GENOMIC DNA]</scope>
    <source>
        <strain evidence="4 5">KSS12</strain>
    </source>
</reference>
<gene>
    <name evidence="4" type="ORF">NFI88_14085</name>
</gene>
<feature type="domain" description="M23ase beta-sheet core" evidence="3">
    <location>
        <begin position="142"/>
        <end position="239"/>
    </location>
</feature>
<evidence type="ECO:0000256" key="2">
    <source>
        <dbReference type="SAM" id="SignalP"/>
    </source>
</evidence>
<proteinExistence type="predicted"/>
<dbReference type="Gene3D" id="2.70.70.10">
    <property type="entry name" value="Glucose Permease (Domain IIA)"/>
    <property type="match status" value="1"/>
</dbReference>